<accession>A0ABW6WK01</accession>
<name>A0ABW6WK01_9ACTN</name>
<keyword evidence="3" id="KW-1185">Reference proteome</keyword>
<feature type="transmembrane region" description="Helical" evidence="1">
    <location>
        <begin position="41"/>
        <end position="63"/>
    </location>
</feature>
<keyword evidence="1" id="KW-0812">Transmembrane</keyword>
<gene>
    <name evidence="2" type="ORF">ACFY35_29675</name>
</gene>
<evidence type="ECO:0000256" key="1">
    <source>
        <dbReference type="SAM" id="Phobius"/>
    </source>
</evidence>
<proteinExistence type="predicted"/>
<dbReference type="EMBL" id="JBIAZU010000005">
    <property type="protein sequence ID" value="MFF5293623.1"/>
    <property type="molecule type" value="Genomic_DNA"/>
</dbReference>
<evidence type="ECO:0000313" key="3">
    <source>
        <dbReference type="Proteomes" id="UP001602245"/>
    </source>
</evidence>
<feature type="transmembrane region" description="Helical" evidence="1">
    <location>
        <begin position="6"/>
        <end position="29"/>
    </location>
</feature>
<comment type="caution">
    <text evidence="2">The sequence shown here is derived from an EMBL/GenBank/DDBJ whole genome shotgun (WGS) entry which is preliminary data.</text>
</comment>
<reference evidence="2 3" key="1">
    <citation type="submission" date="2024-10" db="EMBL/GenBank/DDBJ databases">
        <title>The Natural Products Discovery Center: Release of the First 8490 Sequenced Strains for Exploring Actinobacteria Biosynthetic Diversity.</title>
        <authorList>
            <person name="Kalkreuter E."/>
            <person name="Kautsar S.A."/>
            <person name="Yang D."/>
            <person name="Bader C.D."/>
            <person name="Teijaro C.N."/>
            <person name="Fluegel L."/>
            <person name="Davis C.M."/>
            <person name="Simpson J.R."/>
            <person name="Lauterbach L."/>
            <person name="Steele A.D."/>
            <person name="Gui C."/>
            <person name="Meng S."/>
            <person name="Li G."/>
            <person name="Viehrig K."/>
            <person name="Ye F."/>
            <person name="Su P."/>
            <person name="Kiefer A.F."/>
            <person name="Nichols A."/>
            <person name="Cepeda A.J."/>
            <person name="Yan W."/>
            <person name="Fan B."/>
            <person name="Jiang Y."/>
            <person name="Adhikari A."/>
            <person name="Zheng C.-J."/>
            <person name="Schuster L."/>
            <person name="Cowan T.M."/>
            <person name="Smanski M.J."/>
            <person name="Chevrette M.G."/>
            <person name="De Carvalho L.P.S."/>
            <person name="Shen B."/>
        </authorList>
    </citation>
    <scope>NUCLEOTIDE SEQUENCE [LARGE SCALE GENOMIC DNA]</scope>
    <source>
        <strain evidence="2 3">NPDC000087</strain>
    </source>
</reference>
<feature type="transmembrane region" description="Helical" evidence="1">
    <location>
        <begin position="83"/>
        <end position="110"/>
    </location>
</feature>
<dbReference type="Proteomes" id="UP001602245">
    <property type="component" value="Unassembled WGS sequence"/>
</dbReference>
<organism evidence="2 3">
    <name type="scientific">Paractinoplanes globisporus</name>
    <dbReference type="NCBI Taxonomy" id="113565"/>
    <lineage>
        <taxon>Bacteria</taxon>
        <taxon>Bacillati</taxon>
        <taxon>Actinomycetota</taxon>
        <taxon>Actinomycetes</taxon>
        <taxon>Micromonosporales</taxon>
        <taxon>Micromonosporaceae</taxon>
        <taxon>Paractinoplanes</taxon>
    </lineage>
</organism>
<sequence length="126" mass="13044">MISVGTFLGISVVQLPVFAVLIVGLILLAGQGDRLPPRSRLLARAGLAVMLAESLASMTWSALLPQLLSQLDFDSGIMHTYALASALVGFLLAVLFATGIGLLVGALMAARQPPFSPPGPPGPRPE</sequence>
<dbReference type="RefSeq" id="WP_157296177.1">
    <property type="nucleotide sequence ID" value="NZ_JBIAZU010000005.1"/>
</dbReference>
<keyword evidence="1" id="KW-0472">Membrane</keyword>
<protein>
    <submittedName>
        <fullName evidence="2">Uncharacterized protein</fullName>
    </submittedName>
</protein>
<evidence type="ECO:0000313" key="2">
    <source>
        <dbReference type="EMBL" id="MFF5293623.1"/>
    </source>
</evidence>
<keyword evidence="1" id="KW-1133">Transmembrane helix</keyword>